<comment type="caution">
    <text evidence="9">The sequence shown here is derived from an EMBL/GenBank/DDBJ whole genome shotgun (WGS) entry which is preliminary data.</text>
</comment>
<dbReference type="InterPro" id="IPR015421">
    <property type="entry name" value="PyrdxlP-dep_Trfase_major"/>
</dbReference>
<dbReference type="Proteomes" id="UP000317716">
    <property type="component" value="Unassembled WGS sequence"/>
</dbReference>
<keyword evidence="9" id="KW-0808">Transferase</keyword>
<dbReference type="EC" id="5.4.3.8" evidence="4"/>
<dbReference type="NCBIfam" id="NF000818">
    <property type="entry name" value="PRK00062.1"/>
    <property type="match status" value="1"/>
</dbReference>
<dbReference type="PROSITE" id="PS00600">
    <property type="entry name" value="AA_TRANSFER_CLASS_3"/>
    <property type="match status" value="1"/>
</dbReference>
<evidence type="ECO:0000256" key="1">
    <source>
        <dbReference type="ARBA" id="ARBA00001933"/>
    </source>
</evidence>
<sequence length="338" mass="35139">AEIELCERVSARVPGCESLRLVATGTEATMTAVRIARAATGRPAILKFAGCYHGHSDSFLIQAGSGAATWGVPSSPGVTEGVARDTCVARYNDLDDVDRVLEAARGRIAAIVVEPVAGNMGCVPPEQGFLDGLRERCDREGALLILDEIITGLRLGPGGAGAKFGVVPDLVTLGKVLGGGMPLAAYGGRADLMSSVSPSGPVYQGGTYAAHPLAVAAGLAVLHALDADPKLYARLEARGAALEAGITAAAAEHRVPLAFQRAGSMWTPFFTARRVRSWDDADTADRSAWATFFRGMLERGVLLPPSQFECGFVSAAHGEEEVALTISAARASLAEVRA</sequence>
<reference evidence="9 10" key="1">
    <citation type="journal article" date="2019" name="Nat. Microbiol.">
        <title>Mediterranean grassland soil C-N compound turnover is dependent on rainfall and depth, and is mediated by genomically divergent microorganisms.</title>
        <authorList>
            <person name="Diamond S."/>
            <person name="Andeer P.F."/>
            <person name="Li Z."/>
            <person name="Crits-Christoph A."/>
            <person name="Burstein D."/>
            <person name="Anantharaman K."/>
            <person name="Lane K.R."/>
            <person name="Thomas B.C."/>
            <person name="Pan C."/>
            <person name="Northen T.R."/>
            <person name="Banfield J.F."/>
        </authorList>
    </citation>
    <scope>NUCLEOTIDE SEQUENCE [LARGE SCALE GENOMIC DNA]</scope>
    <source>
        <strain evidence="9">WS_2</strain>
    </source>
</reference>
<dbReference type="AlphaFoldDB" id="A0A538S6R4"/>
<keyword evidence="9" id="KW-0032">Aminotransferase</keyword>
<evidence type="ECO:0000256" key="5">
    <source>
        <dbReference type="ARBA" id="ARBA00022898"/>
    </source>
</evidence>
<evidence type="ECO:0000256" key="6">
    <source>
        <dbReference type="ARBA" id="ARBA00023235"/>
    </source>
</evidence>
<dbReference type="InterPro" id="IPR005814">
    <property type="entry name" value="Aminotrans_3"/>
</dbReference>
<accession>A0A538S6R4</accession>
<dbReference type="EMBL" id="VBOS01000551">
    <property type="protein sequence ID" value="TMQ47072.1"/>
    <property type="molecule type" value="Genomic_DNA"/>
</dbReference>
<comment type="pathway">
    <text evidence="2">Porphyrin-containing compound metabolism; protoporphyrin-IX biosynthesis; 5-aminolevulinate from L-glutamyl-tRNA(Glu): step 2/2.</text>
</comment>
<feature type="non-terminal residue" evidence="9">
    <location>
        <position position="1"/>
    </location>
</feature>
<evidence type="ECO:0000256" key="4">
    <source>
        <dbReference type="ARBA" id="ARBA00012143"/>
    </source>
</evidence>
<comment type="cofactor">
    <cofactor evidence="1">
        <name>pyridoxal 5'-phosphate</name>
        <dbReference type="ChEBI" id="CHEBI:597326"/>
    </cofactor>
</comment>
<protein>
    <recommendedName>
        <fullName evidence="4">glutamate-1-semialdehyde 2,1-aminomutase</fullName>
        <ecNumber evidence="4">5.4.3.8</ecNumber>
    </recommendedName>
</protein>
<dbReference type="InterPro" id="IPR049704">
    <property type="entry name" value="Aminotrans_3_PPA_site"/>
</dbReference>
<evidence type="ECO:0000313" key="9">
    <source>
        <dbReference type="EMBL" id="TMQ47072.1"/>
    </source>
</evidence>
<dbReference type="Gene3D" id="3.90.1150.10">
    <property type="entry name" value="Aspartate Aminotransferase, domain 1"/>
    <property type="match status" value="1"/>
</dbReference>
<gene>
    <name evidence="9" type="ORF">E6K72_14340</name>
</gene>
<dbReference type="CDD" id="cd00610">
    <property type="entry name" value="OAT_like"/>
    <property type="match status" value="1"/>
</dbReference>
<evidence type="ECO:0000256" key="7">
    <source>
        <dbReference type="ARBA" id="ARBA00023244"/>
    </source>
</evidence>
<keyword evidence="7" id="KW-0627">Porphyrin biosynthesis</keyword>
<dbReference type="GO" id="GO:0008483">
    <property type="term" value="F:transaminase activity"/>
    <property type="evidence" value="ECO:0007669"/>
    <property type="project" value="UniProtKB-KW"/>
</dbReference>
<evidence type="ECO:0000313" key="10">
    <source>
        <dbReference type="Proteomes" id="UP000317716"/>
    </source>
</evidence>
<dbReference type="GO" id="GO:0006779">
    <property type="term" value="P:porphyrin-containing compound biosynthetic process"/>
    <property type="evidence" value="ECO:0007669"/>
    <property type="project" value="UniProtKB-KW"/>
</dbReference>
<dbReference type="GO" id="GO:0042286">
    <property type="term" value="F:glutamate-1-semialdehyde 2,1-aminomutase activity"/>
    <property type="evidence" value="ECO:0007669"/>
    <property type="project" value="UniProtKB-EC"/>
</dbReference>
<evidence type="ECO:0000256" key="2">
    <source>
        <dbReference type="ARBA" id="ARBA00004819"/>
    </source>
</evidence>
<dbReference type="Gene3D" id="3.40.640.10">
    <property type="entry name" value="Type I PLP-dependent aspartate aminotransferase-like (Major domain)"/>
    <property type="match status" value="1"/>
</dbReference>
<dbReference type="FunFam" id="3.40.640.10:FF:000021">
    <property type="entry name" value="Glutamate-1-semialdehyde 2,1-aminomutase"/>
    <property type="match status" value="1"/>
</dbReference>
<proteinExistence type="inferred from homology"/>
<dbReference type="Pfam" id="PF00202">
    <property type="entry name" value="Aminotran_3"/>
    <property type="match status" value="1"/>
</dbReference>
<evidence type="ECO:0000256" key="3">
    <source>
        <dbReference type="ARBA" id="ARBA00008981"/>
    </source>
</evidence>
<keyword evidence="5 8" id="KW-0663">Pyridoxal phosphate</keyword>
<organism evidence="9 10">
    <name type="scientific">Eiseniibacteriota bacterium</name>
    <dbReference type="NCBI Taxonomy" id="2212470"/>
    <lineage>
        <taxon>Bacteria</taxon>
        <taxon>Candidatus Eiseniibacteriota</taxon>
    </lineage>
</organism>
<dbReference type="PANTHER" id="PTHR43713">
    <property type="entry name" value="GLUTAMATE-1-SEMIALDEHYDE 2,1-AMINOMUTASE"/>
    <property type="match status" value="1"/>
</dbReference>
<keyword evidence="6" id="KW-0413">Isomerase</keyword>
<dbReference type="InterPro" id="IPR015422">
    <property type="entry name" value="PyrdxlP-dep_Trfase_small"/>
</dbReference>
<evidence type="ECO:0000256" key="8">
    <source>
        <dbReference type="RuleBase" id="RU003560"/>
    </source>
</evidence>
<dbReference type="GO" id="GO:0030170">
    <property type="term" value="F:pyridoxal phosphate binding"/>
    <property type="evidence" value="ECO:0007669"/>
    <property type="project" value="InterPro"/>
</dbReference>
<name>A0A538S6R4_UNCEI</name>
<dbReference type="PANTHER" id="PTHR43713:SF3">
    <property type="entry name" value="GLUTAMATE-1-SEMIALDEHYDE 2,1-AMINOMUTASE 1, CHLOROPLASTIC-RELATED"/>
    <property type="match status" value="1"/>
</dbReference>
<dbReference type="InterPro" id="IPR015424">
    <property type="entry name" value="PyrdxlP-dep_Trfase"/>
</dbReference>
<dbReference type="SUPFAM" id="SSF53383">
    <property type="entry name" value="PLP-dependent transferases"/>
    <property type="match status" value="1"/>
</dbReference>
<comment type="similarity">
    <text evidence="3">Belongs to the class-III pyridoxal-phosphate-dependent aminotransferase family. HemL subfamily.</text>
</comment>